<evidence type="ECO:0008006" key="4">
    <source>
        <dbReference type="Google" id="ProtNLM"/>
    </source>
</evidence>
<keyword evidence="2" id="KW-0472">Membrane</keyword>
<organism evidence="3">
    <name type="scientific">marine metagenome</name>
    <dbReference type="NCBI Taxonomy" id="408172"/>
    <lineage>
        <taxon>unclassified sequences</taxon>
        <taxon>metagenomes</taxon>
        <taxon>ecological metagenomes</taxon>
    </lineage>
</organism>
<reference evidence="3" key="1">
    <citation type="submission" date="2018-05" db="EMBL/GenBank/DDBJ databases">
        <authorList>
            <person name="Lanie J.A."/>
            <person name="Ng W.-L."/>
            <person name="Kazmierczak K.M."/>
            <person name="Andrzejewski T.M."/>
            <person name="Davidsen T.M."/>
            <person name="Wayne K.J."/>
            <person name="Tettelin H."/>
            <person name="Glass J.I."/>
            <person name="Rusch D."/>
            <person name="Podicherti R."/>
            <person name="Tsui H.-C.T."/>
            <person name="Winkler M.E."/>
        </authorList>
    </citation>
    <scope>NUCLEOTIDE SEQUENCE</scope>
</reference>
<evidence type="ECO:0000256" key="2">
    <source>
        <dbReference type="SAM" id="Phobius"/>
    </source>
</evidence>
<accession>A0A383CD45</accession>
<keyword evidence="2" id="KW-0812">Transmembrane</keyword>
<feature type="region of interest" description="Disordered" evidence="1">
    <location>
        <begin position="44"/>
        <end position="148"/>
    </location>
</feature>
<evidence type="ECO:0000313" key="3">
    <source>
        <dbReference type="EMBL" id="SVE29595.1"/>
    </source>
</evidence>
<feature type="compositionally biased region" description="Basic and acidic residues" evidence="1">
    <location>
        <begin position="96"/>
        <end position="108"/>
    </location>
</feature>
<name>A0A383CD45_9ZZZZ</name>
<proteinExistence type="predicted"/>
<gene>
    <name evidence="3" type="ORF">METZ01_LOCUS482449</name>
</gene>
<dbReference type="AlphaFoldDB" id="A0A383CD45"/>
<dbReference type="EMBL" id="UINC01207491">
    <property type="protein sequence ID" value="SVE29595.1"/>
    <property type="molecule type" value="Genomic_DNA"/>
</dbReference>
<keyword evidence="2" id="KW-1133">Transmembrane helix</keyword>
<feature type="non-terminal residue" evidence="3">
    <location>
        <position position="1"/>
    </location>
</feature>
<feature type="compositionally biased region" description="Basic and acidic residues" evidence="1">
    <location>
        <begin position="62"/>
        <end position="75"/>
    </location>
</feature>
<feature type="transmembrane region" description="Helical" evidence="2">
    <location>
        <begin position="15"/>
        <end position="36"/>
    </location>
</feature>
<sequence length="148" mass="16292">ESLLGMQLGGGSSSIMSYVLIIFLIISLMVVTFLAANNRKPKTVYLKPKDSVKNKNNKKKNKDVNDEKIEDKPEPNESTNVEDAAPEVSSPSLAPRPDEDAMRSELKSLRQTAVSLTVGEKEGASTLIKEWLEDNPNKEESTEEAGEE</sequence>
<feature type="compositionally biased region" description="Basic and acidic residues" evidence="1">
    <location>
        <begin position="130"/>
        <end position="140"/>
    </location>
</feature>
<evidence type="ECO:0000256" key="1">
    <source>
        <dbReference type="SAM" id="MobiDB-lite"/>
    </source>
</evidence>
<protein>
    <recommendedName>
        <fullName evidence="4">Flagellar M-ring C-terminal domain-containing protein</fullName>
    </recommendedName>
</protein>